<feature type="transmembrane region" description="Helical" evidence="1">
    <location>
        <begin position="57"/>
        <end position="76"/>
    </location>
</feature>
<feature type="transmembrane region" description="Helical" evidence="1">
    <location>
        <begin position="20"/>
        <end position="45"/>
    </location>
</feature>
<name>A0A0F9INH9_9ZZZZ</name>
<keyword evidence="1" id="KW-1133">Transmembrane helix</keyword>
<proteinExistence type="predicted"/>
<comment type="caution">
    <text evidence="2">The sequence shown here is derived from an EMBL/GenBank/DDBJ whole genome shotgun (WGS) entry which is preliminary data.</text>
</comment>
<dbReference type="EMBL" id="LAZR01011989">
    <property type="protein sequence ID" value="KKM48771.1"/>
    <property type="molecule type" value="Genomic_DNA"/>
</dbReference>
<keyword evidence="1" id="KW-0472">Membrane</keyword>
<dbReference type="AlphaFoldDB" id="A0A0F9INH9"/>
<feature type="transmembrane region" description="Helical" evidence="1">
    <location>
        <begin position="114"/>
        <end position="131"/>
    </location>
</feature>
<sequence>MRLLIEKIELRISGIERRLWVIIALLIISLLFATKGALTGILMGFTTLEVTHTMEPLLIFALVAGVGSLFRGYLGFLKAKEKGAIWDWQMALISVGPVLVAALGSAQFMALQPSVTNMILVFFGAAGMNSLQDKFGLQKRSKA</sequence>
<organism evidence="2">
    <name type="scientific">marine sediment metagenome</name>
    <dbReference type="NCBI Taxonomy" id="412755"/>
    <lineage>
        <taxon>unclassified sequences</taxon>
        <taxon>metagenomes</taxon>
        <taxon>ecological metagenomes</taxon>
    </lineage>
</organism>
<accession>A0A0F9INH9</accession>
<evidence type="ECO:0000256" key="1">
    <source>
        <dbReference type="SAM" id="Phobius"/>
    </source>
</evidence>
<keyword evidence="1" id="KW-0812">Transmembrane</keyword>
<feature type="transmembrane region" description="Helical" evidence="1">
    <location>
        <begin position="88"/>
        <end position="108"/>
    </location>
</feature>
<gene>
    <name evidence="2" type="ORF">LCGC14_1557350</name>
</gene>
<protein>
    <submittedName>
        <fullName evidence="2">Uncharacterized protein</fullName>
    </submittedName>
</protein>
<evidence type="ECO:0000313" key="2">
    <source>
        <dbReference type="EMBL" id="KKM48771.1"/>
    </source>
</evidence>
<reference evidence="2" key="1">
    <citation type="journal article" date="2015" name="Nature">
        <title>Complex archaea that bridge the gap between prokaryotes and eukaryotes.</title>
        <authorList>
            <person name="Spang A."/>
            <person name="Saw J.H."/>
            <person name="Jorgensen S.L."/>
            <person name="Zaremba-Niedzwiedzka K."/>
            <person name="Martijn J."/>
            <person name="Lind A.E."/>
            <person name="van Eijk R."/>
            <person name="Schleper C."/>
            <person name="Guy L."/>
            <person name="Ettema T.J."/>
        </authorList>
    </citation>
    <scope>NUCLEOTIDE SEQUENCE</scope>
</reference>